<feature type="region of interest" description="Disordered" evidence="3">
    <location>
        <begin position="1"/>
        <end position="40"/>
    </location>
</feature>
<dbReference type="InterPro" id="IPR009072">
    <property type="entry name" value="Histone-fold"/>
</dbReference>
<dbReference type="PANTHER" id="PTHR10252">
    <property type="entry name" value="HISTONE-LIKE TRANSCRIPTION FACTOR CCAAT-RELATED"/>
    <property type="match status" value="1"/>
</dbReference>
<gene>
    <name evidence="5" type="ORF">Cvel_7423</name>
</gene>
<dbReference type="CDD" id="cd22929">
    <property type="entry name" value="HFD_POLE4-like"/>
    <property type="match status" value="1"/>
</dbReference>
<dbReference type="Gene3D" id="1.10.20.10">
    <property type="entry name" value="Histone, subunit A"/>
    <property type="match status" value="1"/>
</dbReference>
<accession>A0A0G4HLW9</accession>
<dbReference type="InterPro" id="IPR003958">
    <property type="entry name" value="CBFA_NFYB_domain"/>
</dbReference>
<evidence type="ECO:0000256" key="2">
    <source>
        <dbReference type="ARBA" id="ARBA00023242"/>
    </source>
</evidence>
<comment type="subcellular location">
    <subcellularLocation>
        <location evidence="1">Nucleus</location>
    </subcellularLocation>
</comment>
<dbReference type="VEuPathDB" id="CryptoDB:Cvel_7423"/>
<feature type="region of interest" description="Disordered" evidence="3">
    <location>
        <begin position="263"/>
        <end position="282"/>
    </location>
</feature>
<keyword evidence="2" id="KW-0539">Nucleus</keyword>
<dbReference type="SUPFAM" id="SSF47113">
    <property type="entry name" value="Histone-fold"/>
    <property type="match status" value="1"/>
</dbReference>
<protein>
    <recommendedName>
        <fullName evidence="4">Transcription factor CBF/NF-Y/archaeal histone domain-containing protein</fullName>
    </recommendedName>
</protein>
<dbReference type="PANTHER" id="PTHR10252:SF54">
    <property type="entry name" value="CHROMATIN ACCESSIBILITY COMPLEX PROTEIN 1"/>
    <property type="match status" value="1"/>
</dbReference>
<sequence>MNRPLTGRATAADHQDQGAAAAHALEHQVGQGVSNSRNAPITKEYYSKKAKEFENLSSDDFKRKNYQFAWMNVKRIISSDPEVTPMKTSKEALAILSKGAELLAGDIAYRASLQVPAKRKVVKTEHVEHAVRSSELFDFLRDIVAPPAQRPVLYPNAAPAEMIQQGGLPFQVEGQPPSHVMHPAFVGGGRAASSCRPPGPSHEGTWQPARPGGDPAQGVQGVPYVHNAPVVHVQGCHNVETAEPVIMVSCGCGTTVHPLPPVVPPPPPLPREEGQPFSGAGPEKVVRVVAEERGKTAEDQT</sequence>
<dbReference type="InterPro" id="IPR050568">
    <property type="entry name" value="Transcr_DNA_Rep_Reg"/>
</dbReference>
<dbReference type="Pfam" id="PF00808">
    <property type="entry name" value="CBFD_NFYB_HMF"/>
    <property type="match status" value="1"/>
</dbReference>
<proteinExistence type="predicted"/>
<evidence type="ECO:0000259" key="4">
    <source>
        <dbReference type="Pfam" id="PF00808"/>
    </source>
</evidence>
<evidence type="ECO:0000313" key="5">
    <source>
        <dbReference type="EMBL" id="CEM45182.1"/>
    </source>
</evidence>
<organism evidence="5">
    <name type="scientific">Chromera velia CCMP2878</name>
    <dbReference type="NCBI Taxonomy" id="1169474"/>
    <lineage>
        <taxon>Eukaryota</taxon>
        <taxon>Sar</taxon>
        <taxon>Alveolata</taxon>
        <taxon>Colpodellida</taxon>
        <taxon>Chromeraceae</taxon>
        <taxon>Chromera</taxon>
    </lineage>
</organism>
<feature type="domain" description="Transcription factor CBF/NF-Y/archaeal histone" evidence="4">
    <location>
        <begin position="72"/>
        <end position="131"/>
    </location>
</feature>
<dbReference type="GO" id="GO:0006355">
    <property type="term" value="P:regulation of DNA-templated transcription"/>
    <property type="evidence" value="ECO:0007669"/>
    <property type="project" value="TreeGrafter"/>
</dbReference>
<evidence type="ECO:0000256" key="3">
    <source>
        <dbReference type="SAM" id="MobiDB-lite"/>
    </source>
</evidence>
<feature type="region of interest" description="Disordered" evidence="3">
    <location>
        <begin position="189"/>
        <end position="215"/>
    </location>
</feature>
<dbReference type="GO" id="GO:0000976">
    <property type="term" value="F:transcription cis-regulatory region binding"/>
    <property type="evidence" value="ECO:0007669"/>
    <property type="project" value="TreeGrafter"/>
</dbReference>
<dbReference type="EMBL" id="CDMZ01003126">
    <property type="protein sequence ID" value="CEM45182.1"/>
    <property type="molecule type" value="Genomic_DNA"/>
</dbReference>
<dbReference type="GO" id="GO:0046982">
    <property type="term" value="F:protein heterodimerization activity"/>
    <property type="evidence" value="ECO:0007669"/>
    <property type="project" value="InterPro"/>
</dbReference>
<reference evidence="5" key="1">
    <citation type="submission" date="2014-11" db="EMBL/GenBank/DDBJ databases">
        <authorList>
            <person name="Otto D Thomas"/>
            <person name="Naeem Raeece"/>
        </authorList>
    </citation>
    <scope>NUCLEOTIDE SEQUENCE</scope>
</reference>
<dbReference type="AlphaFoldDB" id="A0A0G4HLW9"/>
<name>A0A0G4HLW9_9ALVE</name>
<dbReference type="GO" id="GO:0005634">
    <property type="term" value="C:nucleus"/>
    <property type="evidence" value="ECO:0007669"/>
    <property type="project" value="UniProtKB-SubCell"/>
</dbReference>
<evidence type="ECO:0000256" key="1">
    <source>
        <dbReference type="ARBA" id="ARBA00004123"/>
    </source>
</evidence>